<keyword evidence="3" id="KW-1015">Disulfide bond</keyword>
<dbReference type="EMBL" id="JABCRI010000006">
    <property type="protein sequence ID" value="KAF8404364.1"/>
    <property type="molecule type" value="Genomic_DNA"/>
</dbReference>
<dbReference type="InterPro" id="IPR041844">
    <property type="entry name" value="Plantacyanin"/>
</dbReference>
<evidence type="ECO:0000256" key="3">
    <source>
        <dbReference type="ARBA" id="ARBA00023157"/>
    </source>
</evidence>
<evidence type="ECO:0000313" key="7">
    <source>
        <dbReference type="Proteomes" id="UP000655225"/>
    </source>
</evidence>
<dbReference type="OMA" id="WTFNTVT"/>
<dbReference type="FunFam" id="2.60.40.420:FF:000013">
    <property type="entry name" value="basic blue protein-like"/>
    <property type="match status" value="1"/>
</dbReference>
<proteinExistence type="predicted"/>
<dbReference type="InterPro" id="IPR003245">
    <property type="entry name" value="Phytocyanin_dom"/>
</dbReference>
<dbReference type="AlphaFoldDB" id="A0A834ZAJ0"/>
<dbReference type="Proteomes" id="UP000655225">
    <property type="component" value="Unassembled WGS sequence"/>
</dbReference>
<dbReference type="Gene3D" id="2.60.40.420">
    <property type="entry name" value="Cupredoxins - blue copper proteins"/>
    <property type="match status" value="1"/>
</dbReference>
<protein>
    <recommendedName>
        <fullName evidence="4">Plantacyanin</fullName>
    </recommendedName>
</protein>
<dbReference type="Pfam" id="PF02298">
    <property type="entry name" value="Cu_bind_like"/>
    <property type="match status" value="1"/>
</dbReference>
<dbReference type="InterPro" id="IPR039391">
    <property type="entry name" value="Phytocyanin-like"/>
</dbReference>
<dbReference type="GO" id="GO:0005886">
    <property type="term" value="C:plasma membrane"/>
    <property type="evidence" value="ECO:0007669"/>
    <property type="project" value="TreeGrafter"/>
</dbReference>
<keyword evidence="7" id="KW-1185">Reference proteome</keyword>
<evidence type="ECO:0000259" key="5">
    <source>
        <dbReference type="PROSITE" id="PS51485"/>
    </source>
</evidence>
<sequence>MTLLPNHTIMRLLNHQQAQDPDGQESDRMKMYHMMHVRRDGTFVDQASADLYMSQGRGSAGRAIIVAIALLCLLAHSEIARAATYTVGGTGGWTFNTVTWPKGKRFSAGDVLIFKYSPANHNVVAVNRAGYNSCKTPGGAKVYRTGNDQIRLVKGQNFFICNFVGHCESGMKIAINAL</sequence>
<evidence type="ECO:0000313" key="6">
    <source>
        <dbReference type="EMBL" id="KAF8404364.1"/>
    </source>
</evidence>
<dbReference type="PROSITE" id="PS51485">
    <property type="entry name" value="PHYTOCYANIN"/>
    <property type="match status" value="1"/>
</dbReference>
<evidence type="ECO:0000256" key="2">
    <source>
        <dbReference type="ARBA" id="ARBA00023008"/>
    </source>
</evidence>
<dbReference type="PANTHER" id="PTHR33021">
    <property type="entry name" value="BLUE COPPER PROTEIN"/>
    <property type="match status" value="1"/>
</dbReference>
<dbReference type="PANTHER" id="PTHR33021:SF515">
    <property type="entry name" value="BASIC BLUE-LIKE PROTEIN"/>
    <property type="match status" value="1"/>
</dbReference>
<gene>
    <name evidence="6" type="ORF">HHK36_009247</name>
</gene>
<evidence type="ECO:0000256" key="4">
    <source>
        <dbReference type="ARBA" id="ARBA00082491"/>
    </source>
</evidence>
<dbReference type="SUPFAM" id="SSF49503">
    <property type="entry name" value="Cupredoxins"/>
    <property type="match status" value="1"/>
</dbReference>
<reference evidence="6 7" key="1">
    <citation type="submission" date="2020-04" db="EMBL/GenBank/DDBJ databases">
        <title>Plant Genome Project.</title>
        <authorList>
            <person name="Zhang R.-G."/>
        </authorList>
    </citation>
    <scope>NUCLEOTIDE SEQUENCE [LARGE SCALE GENOMIC DNA]</scope>
    <source>
        <strain evidence="6">YNK0</strain>
        <tissue evidence="6">Leaf</tissue>
    </source>
</reference>
<keyword evidence="1" id="KW-0479">Metal-binding</keyword>
<keyword evidence="2" id="KW-0186">Copper</keyword>
<dbReference type="GO" id="GO:0009055">
    <property type="term" value="F:electron transfer activity"/>
    <property type="evidence" value="ECO:0007669"/>
    <property type="project" value="InterPro"/>
</dbReference>
<evidence type="ECO:0000256" key="1">
    <source>
        <dbReference type="ARBA" id="ARBA00022723"/>
    </source>
</evidence>
<organism evidence="6 7">
    <name type="scientific">Tetracentron sinense</name>
    <name type="common">Spur-leaf</name>
    <dbReference type="NCBI Taxonomy" id="13715"/>
    <lineage>
        <taxon>Eukaryota</taxon>
        <taxon>Viridiplantae</taxon>
        <taxon>Streptophyta</taxon>
        <taxon>Embryophyta</taxon>
        <taxon>Tracheophyta</taxon>
        <taxon>Spermatophyta</taxon>
        <taxon>Magnoliopsida</taxon>
        <taxon>Trochodendrales</taxon>
        <taxon>Trochodendraceae</taxon>
        <taxon>Tetracentron</taxon>
    </lineage>
</organism>
<dbReference type="InterPro" id="IPR008972">
    <property type="entry name" value="Cupredoxin"/>
</dbReference>
<accession>A0A834ZAJ0</accession>
<feature type="domain" description="Phytocyanin" evidence="5">
    <location>
        <begin position="83"/>
        <end position="178"/>
    </location>
</feature>
<dbReference type="GO" id="GO:0046872">
    <property type="term" value="F:metal ion binding"/>
    <property type="evidence" value="ECO:0007669"/>
    <property type="project" value="UniProtKB-KW"/>
</dbReference>
<dbReference type="CDD" id="cd11013">
    <property type="entry name" value="Plantacyanin"/>
    <property type="match status" value="1"/>
</dbReference>
<dbReference type="OrthoDB" id="1934652at2759"/>
<comment type="caution">
    <text evidence="6">The sequence shown here is derived from an EMBL/GenBank/DDBJ whole genome shotgun (WGS) entry which is preliminary data.</text>
</comment>
<name>A0A834ZAJ0_TETSI</name>